<reference evidence="2 3" key="1">
    <citation type="submission" date="2018-12" db="EMBL/GenBank/DDBJ databases">
        <authorList>
            <person name="Chong R.A."/>
        </authorList>
    </citation>
    <scope>NUCLEOTIDE SEQUENCE [LARGE SCALE GENOMIC DNA]</scope>
    <source>
        <strain evidence="2 3">Tca</strain>
    </source>
</reference>
<dbReference type="Proteomes" id="UP000298782">
    <property type="component" value="Chromosome"/>
</dbReference>
<evidence type="ECO:0000259" key="1">
    <source>
        <dbReference type="Pfam" id="PF02223"/>
    </source>
</evidence>
<dbReference type="Pfam" id="PF02223">
    <property type="entry name" value="Thymidylate_kin"/>
    <property type="match status" value="1"/>
</dbReference>
<evidence type="ECO:0000313" key="2">
    <source>
        <dbReference type="EMBL" id="QCI26993.1"/>
    </source>
</evidence>
<gene>
    <name evidence="2" type="ORF">D9V80_01375</name>
</gene>
<dbReference type="EMBL" id="CP034852">
    <property type="protein sequence ID" value="QCI26993.1"/>
    <property type="molecule type" value="Genomic_DNA"/>
</dbReference>
<dbReference type="AlphaFoldDB" id="A0A4D6YFS4"/>
<organism evidence="2 3">
    <name type="scientific">Buchnera aphidicola</name>
    <name type="common">Thelaxes californica</name>
    <dbReference type="NCBI Taxonomy" id="1315998"/>
    <lineage>
        <taxon>Bacteria</taxon>
        <taxon>Pseudomonadati</taxon>
        <taxon>Pseudomonadota</taxon>
        <taxon>Gammaproteobacteria</taxon>
        <taxon>Enterobacterales</taxon>
        <taxon>Erwiniaceae</taxon>
        <taxon>Buchnera</taxon>
    </lineage>
</organism>
<evidence type="ECO:0000313" key="3">
    <source>
        <dbReference type="Proteomes" id="UP000298782"/>
    </source>
</evidence>
<reference evidence="2 3" key="2">
    <citation type="submission" date="2019-05" db="EMBL/GenBank/DDBJ databases">
        <title>Genome evolution of the obligate endosymbiont Buchnera aphidicola.</title>
        <authorList>
            <person name="Moran N.A."/>
        </authorList>
    </citation>
    <scope>NUCLEOTIDE SEQUENCE [LARGE SCALE GENOMIC DNA]</scope>
    <source>
        <strain evidence="2 3">Tca</strain>
    </source>
</reference>
<keyword evidence="3" id="KW-1185">Reference proteome</keyword>
<feature type="domain" description="Thymidylate kinase-like" evidence="1">
    <location>
        <begin position="14"/>
        <end position="54"/>
    </location>
</feature>
<protein>
    <recommendedName>
        <fullName evidence="1">Thymidylate kinase-like domain-containing protein</fullName>
    </recommendedName>
</protein>
<dbReference type="OrthoDB" id="9774907at2"/>
<proteinExistence type="predicted"/>
<dbReference type="InterPro" id="IPR039430">
    <property type="entry name" value="Thymidylate_kin-like_dom"/>
</dbReference>
<accession>A0A4D6YFS4</accession>
<name>A0A4D6YFS4_9GAMM</name>
<sequence>MLLNHAKKKFFYIKTELLLLYAFRIQLVENVIKPDLTKVYTVIGIRHNCSSLSY</sequence>